<comment type="caution">
    <text evidence="1">The sequence shown here is derived from an EMBL/GenBank/DDBJ whole genome shotgun (WGS) entry which is preliminary data.</text>
</comment>
<protein>
    <submittedName>
        <fullName evidence="1">Uncharacterized protein</fullName>
    </submittedName>
</protein>
<dbReference type="EMBL" id="BART01005003">
    <property type="protein sequence ID" value="GAG59669.1"/>
    <property type="molecule type" value="Genomic_DNA"/>
</dbReference>
<accession>X0YT11</accession>
<organism evidence="1">
    <name type="scientific">marine sediment metagenome</name>
    <dbReference type="NCBI Taxonomy" id="412755"/>
    <lineage>
        <taxon>unclassified sequences</taxon>
        <taxon>metagenomes</taxon>
        <taxon>ecological metagenomes</taxon>
    </lineage>
</organism>
<dbReference type="AlphaFoldDB" id="X0YT11"/>
<evidence type="ECO:0000313" key="1">
    <source>
        <dbReference type="EMBL" id="GAG59669.1"/>
    </source>
</evidence>
<reference evidence="1" key="1">
    <citation type="journal article" date="2014" name="Front. Microbiol.">
        <title>High frequency of phylogenetically diverse reductive dehalogenase-homologous genes in deep subseafloor sedimentary metagenomes.</title>
        <authorList>
            <person name="Kawai M."/>
            <person name="Futagami T."/>
            <person name="Toyoda A."/>
            <person name="Takaki Y."/>
            <person name="Nishi S."/>
            <person name="Hori S."/>
            <person name="Arai W."/>
            <person name="Tsubouchi T."/>
            <person name="Morono Y."/>
            <person name="Uchiyama I."/>
            <person name="Ito T."/>
            <person name="Fujiyama A."/>
            <person name="Inagaki F."/>
            <person name="Takami H."/>
        </authorList>
    </citation>
    <scope>NUCLEOTIDE SEQUENCE</scope>
    <source>
        <strain evidence="1">Expedition CK06-06</strain>
    </source>
</reference>
<proteinExistence type="predicted"/>
<gene>
    <name evidence="1" type="ORF">S01H4_12006</name>
</gene>
<feature type="non-terminal residue" evidence="1">
    <location>
        <position position="177"/>
    </location>
</feature>
<sequence>MNTDDPNNLTSGWEREGYIYKGFSGKIDQYTPIDKFQLIKQIPHQKSYNYYYFRLPTLTSEPLKFPDNLEESFDLALSLNMQDWKKFFMACSWYYQAESIERESSSSSFIVLVNAIECLTEKPDRCPECDQTITEGIEKCKFCSQPKYRVTKKFKEFLEKYVPFLEKQFPKEKKLLY</sequence>
<name>X0YT11_9ZZZZ</name>